<dbReference type="InterPro" id="IPR011051">
    <property type="entry name" value="RmlC_Cupin_sf"/>
</dbReference>
<gene>
    <name evidence="4" type="ORF">J2T10_001785</name>
</gene>
<comment type="caution">
    <text evidence="4">The sequence shown here is derived from an EMBL/GenBank/DDBJ whole genome shotgun (WGS) entry which is preliminary data.</text>
</comment>
<protein>
    <submittedName>
        <fullName evidence="4">DNA-binding XRE family transcriptional regulator</fullName>
    </submittedName>
</protein>
<dbReference type="SMART" id="SM00530">
    <property type="entry name" value="HTH_XRE"/>
    <property type="match status" value="1"/>
</dbReference>
<dbReference type="InterPro" id="IPR013096">
    <property type="entry name" value="Cupin_2"/>
</dbReference>
<keyword evidence="1 4" id="KW-0238">DNA-binding</keyword>
<evidence type="ECO:0000256" key="2">
    <source>
        <dbReference type="SAM" id="MobiDB-lite"/>
    </source>
</evidence>
<dbReference type="InterPro" id="IPR010982">
    <property type="entry name" value="Lambda_DNA-bd_dom_sf"/>
</dbReference>
<dbReference type="Pfam" id="PF07883">
    <property type="entry name" value="Cupin_2"/>
    <property type="match status" value="1"/>
</dbReference>
<evidence type="ECO:0000313" key="4">
    <source>
        <dbReference type="EMBL" id="MDQ0102139.1"/>
    </source>
</evidence>
<dbReference type="Pfam" id="PF01381">
    <property type="entry name" value="HTH_3"/>
    <property type="match status" value="1"/>
</dbReference>
<dbReference type="InterPro" id="IPR001387">
    <property type="entry name" value="Cro/C1-type_HTH"/>
</dbReference>
<dbReference type="SUPFAM" id="SSF47413">
    <property type="entry name" value="lambda repressor-like DNA-binding domains"/>
    <property type="match status" value="1"/>
</dbReference>
<dbReference type="CDD" id="cd00093">
    <property type="entry name" value="HTH_XRE"/>
    <property type="match status" value="1"/>
</dbReference>
<dbReference type="CDD" id="cd02209">
    <property type="entry name" value="cupin_XRE_C"/>
    <property type="match status" value="1"/>
</dbReference>
<feature type="compositionally biased region" description="Polar residues" evidence="2">
    <location>
        <begin position="1"/>
        <end position="23"/>
    </location>
</feature>
<dbReference type="PANTHER" id="PTHR46797">
    <property type="entry name" value="HTH-TYPE TRANSCRIPTIONAL REGULATOR"/>
    <property type="match status" value="1"/>
</dbReference>
<dbReference type="GO" id="GO:0003677">
    <property type="term" value="F:DNA binding"/>
    <property type="evidence" value="ECO:0007669"/>
    <property type="project" value="UniProtKB-KW"/>
</dbReference>
<dbReference type="InterPro" id="IPR014710">
    <property type="entry name" value="RmlC-like_jellyroll"/>
</dbReference>
<dbReference type="EMBL" id="JAUSSW010000004">
    <property type="protein sequence ID" value="MDQ0102139.1"/>
    <property type="molecule type" value="Genomic_DNA"/>
</dbReference>
<evidence type="ECO:0000259" key="3">
    <source>
        <dbReference type="PROSITE" id="PS50943"/>
    </source>
</evidence>
<feature type="region of interest" description="Disordered" evidence="2">
    <location>
        <begin position="1"/>
        <end position="29"/>
    </location>
</feature>
<dbReference type="PANTHER" id="PTHR46797:SF1">
    <property type="entry name" value="METHYLPHOSPHONATE SYNTHASE"/>
    <property type="match status" value="1"/>
</dbReference>
<dbReference type="Gene3D" id="2.60.120.10">
    <property type="entry name" value="Jelly Rolls"/>
    <property type="match status" value="1"/>
</dbReference>
<dbReference type="Gene3D" id="1.10.260.40">
    <property type="entry name" value="lambda repressor-like DNA-binding domains"/>
    <property type="match status" value="1"/>
</dbReference>
<dbReference type="SUPFAM" id="SSF51182">
    <property type="entry name" value="RmlC-like cupins"/>
    <property type="match status" value="1"/>
</dbReference>
<accession>A0ABT9TKH6</accession>
<sequence>MRNNTLNRQSRALIASTEQQSGGESVGARLRRRRKALHLRLKEVAAAAGIAESFLSQLERGVHNGSIRTLQKICDVLGLTVGDLFASEEADGPYVSRFTPNAGVSFGIDARKLRLTPRSFDHLEVFIGVFEPYGSTGVEPYTHEHSEELIIALDGEVEVTIGSDTLRLGPLDSVAYTSEQPHRVEEAVGSPAKVLWAMAPPSY</sequence>
<dbReference type="Proteomes" id="UP001244563">
    <property type="component" value="Unassembled WGS sequence"/>
</dbReference>
<evidence type="ECO:0000256" key="1">
    <source>
        <dbReference type="ARBA" id="ARBA00023125"/>
    </source>
</evidence>
<dbReference type="PROSITE" id="PS50943">
    <property type="entry name" value="HTH_CROC1"/>
    <property type="match status" value="1"/>
</dbReference>
<proteinExistence type="predicted"/>
<organism evidence="4 5">
    <name type="scientific">Paenarthrobacter nicotinovorans</name>
    <name type="common">Arthrobacter nicotinovorans</name>
    <dbReference type="NCBI Taxonomy" id="29320"/>
    <lineage>
        <taxon>Bacteria</taxon>
        <taxon>Bacillati</taxon>
        <taxon>Actinomycetota</taxon>
        <taxon>Actinomycetes</taxon>
        <taxon>Micrococcales</taxon>
        <taxon>Micrococcaceae</taxon>
        <taxon>Paenarthrobacter</taxon>
    </lineage>
</organism>
<evidence type="ECO:0000313" key="5">
    <source>
        <dbReference type="Proteomes" id="UP001244563"/>
    </source>
</evidence>
<name>A0ABT9TKH6_PAENI</name>
<dbReference type="RefSeq" id="WP_197493581.1">
    <property type="nucleotide sequence ID" value="NZ_BDDW01000008.1"/>
</dbReference>
<feature type="domain" description="HTH cro/C1-type" evidence="3">
    <location>
        <begin position="30"/>
        <end position="84"/>
    </location>
</feature>
<dbReference type="InterPro" id="IPR050807">
    <property type="entry name" value="TransReg_Diox_bact_type"/>
</dbReference>
<reference evidence="4 5" key="1">
    <citation type="submission" date="2023-07" db="EMBL/GenBank/DDBJ databases">
        <title>Sorghum-associated microbial communities from plants grown in Nebraska, USA.</title>
        <authorList>
            <person name="Schachtman D."/>
        </authorList>
    </citation>
    <scope>NUCLEOTIDE SEQUENCE [LARGE SCALE GENOMIC DNA]</scope>
    <source>
        <strain evidence="4 5">CC523</strain>
    </source>
</reference>
<keyword evidence="5" id="KW-1185">Reference proteome</keyword>